<feature type="region of interest" description="Disordered" evidence="1">
    <location>
        <begin position="18"/>
        <end position="46"/>
    </location>
</feature>
<dbReference type="EMBL" id="CP001738">
    <property type="protein sequence ID" value="ACY99680.1"/>
    <property type="molecule type" value="Genomic_DNA"/>
</dbReference>
<gene>
    <name evidence="2" type="ordered locus">Tcur_4153</name>
</gene>
<evidence type="ECO:0000256" key="1">
    <source>
        <dbReference type="SAM" id="MobiDB-lite"/>
    </source>
</evidence>
<sequence>MRAPPISPNATDRISWMRPVRGRPSGCRLGKSHTRTPRSSPPEVAMGMPLIQPDATDLTKSEWPLRCRPNKSLAE</sequence>
<proteinExistence type="predicted"/>
<evidence type="ECO:0000313" key="3">
    <source>
        <dbReference type="Proteomes" id="UP000001918"/>
    </source>
</evidence>
<keyword evidence="3" id="KW-1185">Reference proteome</keyword>
<organism evidence="2 3">
    <name type="scientific">Thermomonospora curvata (strain ATCC 19995 / DSM 43183 / JCM 3096 / KCTC 9072 / NBRC 15933 / NCIMB 10081 / Henssen B9)</name>
    <dbReference type="NCBI Taxonomy" id="471852"/>
    <lineage>
        <taxon>Bacteria</taxon>
        <taxon>Bacillati</taxon>
        <taxon>Actinomycetota</taxon>
        <taxon>Actinomycetes</taxon>
        <taxon>Streptosporangiales</taxon>
        <taxon>Thermomonosporaceae</taxon>
        <taxon>Thermomonospora</taxon>
    </lineage>
</organism>
<accession>D1A227</accession>
<dbReference type="Proteomes" id="UP000001918">
    <property type="component" value="Chromosome"/>
</dbReference>
<name>D1A227_THECD</name>
<evidence type="ECO:0000313" key="2">
    <source>
        <dbReference type="EMBL" id="ACY99680.1"/>
    </source>
</evidence>
<protein>
    <submittedName>
        <fullName evidence="2">Uncharacterized protein</fullName>
    </submittedName>
</protein>
<reference evidence="2 3" key="1">
    <citation type="journal article" date="2011" name="Stand. Genomic Sci.">
        <title>Complete genome sequence of Thermomonospora curvata type strain (B9).</title>
        <authorList>
            <person name="Chertkov O."/>
            <person name="Sikorski J."/>
            <person name="Nolan M."/>
            <person name="Lapidus A."/>
            <person name="Lucas S."/>
            <person name="Del Rio T.G."/>
            <person name="Tice H."/>
            <person name="Cheng J.F."/>
            <person name="Goodwin L."/>
            <person name="Pitluck S."/>
            <person name="Liolios K."/>
            <person name="Ivanova N."/>
            <person name="Mavromatis K."/>
            <person name="Mikhailova N."/>
            <person name="Ovchinnikova G."/>
            <person name="Pati A."/>
            <person name="Chen A."/>
            <person name="Palaniappan K."/>
            <person name="Djao O.D."/>
            <person name="Land M."/>
            <person name="Hauser L."/>
            <person name="Chang Y.J."/>
            <person name="Jeffries C.D."/>
            <person name="Brettin T."/>
            <person name="Han C."/>
            <person name="Detter J.C."/>
            <person name="Rohde M."/>
            <person name="Goker M."/>
            <person name="Woyke T."/>
            <person name="Bristow J."/>
            <person name="Eisen J.A."/>
            <person name="Markowitz V."/>
            <person name="Hugenholtz P."/>
            <person name="Klenk H.P."/>
            <person name="Kyrpides N.C."/>
        </authorList>
    </citation>
    <scope>NUCLEOTIDE SEQUENCE [LARGE SCALE GENOMIC DNA]</scope>
    <source>
        <strain evidence="3">ATCC 19995 / DSM 43183 / JCM 3096 / KCTC 9072 / NBRC 15933 / NCIMB 10081 / Henssen B9</strain>
    </source>
</reference>
<dbReference type="KEGG" id="tcu:Tcur_4153"/>
<dbReference type="AlphaFoldDB" id="D1A227"/>
<dbReference type="HOGENOM" id="CLU_2669874_0_0_11"/>